<dbReference type="EMBL" id="LAZR01012827">
    <property type="protein sequence ID" value="KKM24902.1"/>
    <property type="molecule type" value="Genomic_DNA"/>
</dbReference>
<organism evidence="1">
    <name type="scientific">marine sediment metagenome</name>
    <dbReference type="NCBI Taxonomy" id="412755"/>
    <lineage>
        <taxon>unclassified sequences</taxon>
        <taxon>metagenomes</taxon>
        <taxon>ecological metagenomes</taxon>
    </lineage>
</organism>
<evidence type="ECO:0000313" key="1">
    <source>
        <dbReference type="EMBL" id="KKM24902.1"/>
    </source>
</evidence>
<gene>
    <name evidence="1" type="ORF">LCGC14_1600340</name>
</gene>
<proteinExistence type="predicted"/>
<sequence length="82" mass="9343">MTKCKCPLGYPQTRFRERVVALRVHTGECALCDERTGPPSRRRGRSVVTSVRFKPTELQALQWLAEDLGWTVTDVIRASLKL</sequence>
<protein>
    <submittedName>
        <fullName evidence="1">Uncharacterized protein</fullName>
    </submittedName>
</protein>
<name>A0A0F9IBM8_9ZZZZ</name>
<dbReference type="AlphaFoldDB" id="A0A0F9IBM8"/>
<accession>A0A0F9IBM8</accession>
<reference evidence="1" key="1">
    <citation type="journal article" date="2015" name="Nature">
        <title>Complex archaea that bridge the gap between prokaryotes and eukaryotes.</title>
        <authorList>
            <person name="Spang A."/>
            <person name="Saw J.H."/>
            <person name="Jorgensen S.L."/>
            <person name="Zaremba-Niedzwiedzka K."/>
            <person name="Martijn J."/>
            <person name="Lind A.E."/>
            <person name="van Eijk R."/>
            <person name="Schleper C."/>
            <person name="Guy L."/>
            <person name="Ettema T.J."/>
        </authorList>
    </citation>
    <scope>NUCLEOTIDE SEQUENCE</scope>
</reference>
<comment type="caution">
    <text evidence="1">The sequence shown here is derived from an EMBL/GenBank/DDBJ whole genome shotgun (WGS) entry which is preliminary data.</text>
</comment>